<keyword evidence="4" id="KW-1185">Reference proteome</keyword>
<feature type="chain" id="PRO_5046512098" evidence="2">
    <location>
        <begin position="34"/>
        <end position="302"/>
    </location>
</feature>
<evidence type="ECO:0000256" key="1">
    <source>
        <dbReference type="SAM" id="Coils"/>
    </source>
</evidence>
<keyword evidence="1" id="KW-0175">Coiled coil</keyword>
<name>A0ABU5YUX8_9MYCO</name>
<evidence type="ECO:0000313" key="4">
    <source>
        <dbReference type="Proteomes" id="UP001299283"/>
    </source>
</evidence>
<feature type="signal peptide" evidence="2">
    <location>
        <begin position="1"/>
        <end position="33"/>
    </location>
</feature>
<keyword evidence="2" id="KW-0732">Signal</keyword>
<accession>A0ABU5YUX8</accession>
<organism evidence="3 4">
    <name type="scientific">[Mycobacterium] vasticus</name>
    <dbReference type="NCBI Taxonomy" id="2875777"/>
    <lineage>
        <taxon>Bacteria</taxon>
        <taxon>Bacillati</taxon>
        <taxon>Actinomycetota</taxon>
        <taxon>Actinomycetes</taxon>
        <taxon>Mycobacteriales</taxon>
        <taxon>Mycobacteriaceae</taxon>
        <taxon>Mycolicibacter</taxon>
    </lineage>
</organism>
<comment type="caution">
    <text evidence="3">The sequence shown here is derived from an EMBL/GenBank/DDBJ whole genome shotgun (WGS) entry which is preliminary data.</text>
</comment>
<dbReference type="EMBL" id="JAYJJQ010000004">
    <property type="protein sequence ID" value="MEB3068750.1"/>
    <property type="molecule type" value="Genomic_DNA"/>
</dbReference>
<sequence length="302" mass="30505">MDHLAQRCGVTAAAALAAAGLVAGLTSMSQPLADVQIRDFDLSAINVDTGPAVETVENHVRPDLAGTGDGGTAHISLGDVLLNGGNDDLLGGGSESTGELTISDELAKDLAGGGLDTQALQQGVAGVLESIEAGAIGGTVGPTTTSALGGTEQAIGAAASTLLAGLAVDLPLAYQSLTAAVAAMEAQLNSALVEAQLLAAERLFGDSPEANEAVNWIFSINNTLLAQNESAFNTLFGIPFDAHTSLLGHFEPGLADADWSTLFGLSPTEFTDIINAIQAENMTLLGSIDWADLFGGLFGGLF</sequence>
<dbReference type="RefSeq" id="WP_225398912.1">
    <property type="nucleotide sequence ID" value="NZ_JAYJJQ010000004.1"/>
</dbReference>
<protein>
    <submittedName>
        <fullName evidence="3">Uncharacterized protein</fullName>
    </submittedName>
</protein>
<reference evidence="3 4" key="1">
    <citation type="submission" date="2023-12" db="EMBL/GenBank/DDBJ databases">
        <title>Description of new species of Mycobacterium terrae complex isolated from sewage at the Sao Paulo Zoological Park Foundation in Brazil.</title>
        <authorList>
            <person name="Romagnoli C.L."/>
            <person name="Conceicao E.C."/>
            <person name="Machado E."/>
            <person name="Barreto L.B.P.F."/>
            <person name="Sharma A."/>
            <person name="Silva N.M."/>
            <person name="Marques L.E."/>
            <person name="Juliana M.A."/>
            <person name="Lourenco M.C.S."/>
            <person name="Digiampietri L.A."/>
            <person name="Suffys P.N."/>
            <person name="Viana-Niero C."/>
        </authorList>
    </citation>
    <scope>NUCLEOTIDE SEQUENCE [LARGE SCALE GENOMIC DNA]</scope>
    <source>
        <strain evidence="3 4">MYC017</strain>
    </source>
</reference>
<proteinExistence type="predicted"/>
<dbReference type="Proteomes" id="UP001299283">
    <property type="component" value="Unassembled WGS sequence"/>
</dbReference>
<evidence type="ECO:0000256" key="2">
    <source>
        <dbReference type="SAM" id="SignalP"/>
    </source>
</evidence>
<evidence type="ECO:0000313" key="3">
    <source>
        <dbReference type="EMBL" id="MEB3068750.1"/>
    </source>
</evidence>
<gene>
    <name evidence="3" type="ORF">K5L39_06105</name>
</gene>
<feature type="coiled-coil region" evidence="1">
    <location>
        <begin position="174"/>
        <end position="201"/>
    </location>
</feature>